<sequence length="381" mass="43457">MDLNLENAVNYHYDKFPPGSIRYERFIEPLVKATDAVARYDQMLKNMHNSEILLAPLRNQEAVISSRMEGTVSTMDEILKYEADCGIKHEADCDIEAGSSTNVRSEVIETILYQRALKATQAAMKDGYKLSKSLIKAIHQRLLFYGRGASKSPGMFKNEQNYIADKLKRNILFIPISPEKLQEGLDKLFLYIEEGPHPTLVKTAIAHIEFEALHPFKDGNGRIGRMLITLMLWDSGTISAPHFYISGYLEDNKDRYIDTMRNVSENSDWESWCIFFMEAVEQQAIRNLTIAESIRALYENMKIVFSDALSSKWSVNALDFVFTNPVFRNNKFTHKSGISPATAARFTRVLLEKNLIVTVEDASGRKPALYSFEPLMELVRV</sequence>
<dbReference type="eggNOG" id="COG3177">
    <property type="taxonomic scope" value="Bacteria"/>
</dbReference>
<organism evidence="5 6">
    <name type="scientific">Desulfococcus multivorans DSM 2059</name>
    <dbReference type="NCBI Taxonomy" id="1121405"/>
    <lineage>
        <taxon>Bacteria</taxon>
        <taxon>Pseudomonadati</taxon>
        <taxon>Thermodesulfobacteriota</taxon>
        <taxon>Desulfobacteria</taxon>
        <taxon>Desulfobacterales</taxon>
        <taxon>Desulfococcaceae</taxon>
        <taxon>Desulfococcus</taxon>
    </lineage>
</organism>
<evidence type="ECO:0000313" key="5">
    <source>
        <dbReference type="EMBL" id="EPR35539.1"/>
    </source>
</evidence>
<dbReference type="PROSITE" id="PS51459">
    <property type="entry name" value="FIDO"/>
    <property type="match status" value="1"/>
</dbReference>
<protein>
    <submittedName>
        <fullName evidence="5">Putative Fic/DOC</fullName>
    </submittedName>
</protein>
<evidence type="ECO:0000256" key="1">
    <source>
        <dbReference type="PIRSR" id="PIRSR038925-1"/>
    </source>
</evidence>
<dbReference type="GO" id="GO:0005524">
    <property type="term" value="F:ATP binding"/>
    <property type="evidence" value="ECO:0007669"/>
    <property type="project" value="UniProtKB-KW"/>
</dbReference>
<gene>
    <name evidence="5" type="ORF">dsmv_3109</name>
</gene>
<feature type="binding site" evidence="1">
    <location>
        <position position="214"/>
    </location>
    <ligand>
        <name>ATP</name>
        <dbReference type="ChEBI" id="CHEBI:30616"/>
    </ligand>
</feature>
<evidence type="ECO:0000256" key="3">
    <source>
        <dbReference type="PIRSR" id="PIRSR640198-2"/>
    </source>
</evidence>
<reference evidence="5 6" key="1">
    <citation type="journal article" date="2013" name="Genome Announc.">
        <title>Draft genome sequences for three mercury-methylating, sulfate-reducing bacteria.</title>
        <authorList>
            <person name="Brown S.D."/>
            <person name="Hurt R.A.Jr."/>
            <person name="Gilmour C.C."/>
            <person name="Elias D.A."/>
        </authorList>
    </citation>
    <scope>NUCLEOTIDE SEQUENCE [LARGE SCALE GENOMIC DNA]</scope>
    <source>
        <strain evidence="5 6">DSM 2059</strain>
    </source>
</reference>
<proteinExistence type="predicted"/>
<feature type="binding site" evidence="1">
    <location>
        <begin position="219"/>
        <end position="225"/>
    </location>
    <ligand>
        <name>ATP</name>
        <dbReference type="ChEBI" id="CHEBI:30616"/>
    </ligand>
</feature>
<dbReference type="Pfam" id="PF13784">
    <property type="entry name" value="Fic_N"/>
    <property type="match status" value="1"/>
</dbReference>
<dbReference type="Proteomes" id="UP000014977">
    <property type="component" value="Unassembled WGS sequence"/>
</dbReference>
<feature type="domain" description="Fido" evidence="4">
    <location>
        <begin position="130"/>
        <end position="278"/>
    </location>
</feature>
<accession>S7UNE4</accession>
<dbReference type="STRING" id="897.B2D07_19715"/>
<dbReference type="PANTHER" id="PTHR13504:SF38">
    <property type="entry name" value="FIDO DOMAIN-CONTAINING PROTEIN"/>
    <property type="match status" value="1"/>
</dbReference>
<evidence type="ECO:0000256" key="2">
    <source>
        <dbReference type="PIRSR" id="PIRSR640198-1"/>
    </source>
</evidence>
<dbReference type="InterPro" id="IPR025758">
    <property type="entry name" value="Fic/DOC_N"/>
</dbReference>
<evidence type="ECO:0000259" key="4">
    <source>
        <dbReference type="PROSITE" id="PS51459"/>
    </source>
</evidence>
<dbReference type="RefSeq" id="WP_020878199.1">
    <property type="nucleotide sequence ID" value="NZ_ATHJ01000107.1"/>
</dbReference>
<dbReference type="SUPFAM" id="SSF140931">
    <property type="entry name" value="Fic-like"/>
    <property type="match status" value="1"/>
</dbReference>
<dbReference type="EMBL" id="ATHJ01000107">
    <property type="protein sequence ID" value="EPR35539.1"/>
    <property type="molecule type" value="Genomic_DNA"/>
</dbReference>
<dbReference type="InterPro" id="IPR036597">
    <property type="entry name" value="Fido-like_dom_sf"/>
</dbReference>
<feature type="binding site" evidence="1">
    <location>
        <position position="256"/>
    </location>
    <ligand>
        <name>ATP</name>
        <dbReference type="ChEBI" id="CHEBI:30616"/>
    </ligand>
</feature>
<keyword evidence="6" id="KW-1185">Reference proteome</keyword>
<dbReference type="OrthoDB" id="9813719at2"/>
<feature type="binding site" evidence="1">
    <location>
        <position position="69"/>
    </location>
    <ligand>
        <name>ATP</name>
        <dbReference type="ChEBI" id="CHEBI:30616"/>
    </ligand>
</feature>
<dbReference type="InterPro" id="IPR003812">
    <property type="entry name" value="Fido"/>
</dbReference>
<dbReference type="PATRIC" id="fig|1121405.3.peg.3572"/>
<dbReference type="Gene3D" id="1.10.3290.10">
    <property type="entry name" value="Fido-like domain"/>
    <property type="match status" value="1"/>
</dbReference>
<evidence type="ECO:0000313" key="6">
    <source>
        <dbReference type="Proteomes" id="UP000014977"/>
    </source>
</evidence>
<keyword evidence="1" id="KW-0067">ATP-binding</keyword>
<dbReference type="AlphaFoldDB" id="S7UNE4"/>
<comment type="caution">
    <text evidence="5">The sequence shown here is derived from an EMBL/GenBank/DDBJ whole genome shotgun (WGS) entry which is preliminary data.</text>
</comment>
<feature type="binding site" evidence="3">
    <location>
        <begin position="218"/>
        <end position="225"/>
    </location>
    <ligand>
        <name>ATP</name>
        <dbReference type="ChEBI" id="CHEBI:30616"/>
    </ligand>
</feature>
<feature type="active site" evidence="2">
    <location>
        <position position="214"/>
    </location>
</feature>
<dbReference type="InterPro" id="IPR026287">
    <property type="entry name" value="SoFic-like"/>
</dbReference>
<keyword evidence="1" id="KW-0547">Nucleotide-binding</keyword>
<dbReference type="PANTHER" id="PTHR13504">
    <property type="entry name" value="FIDO DOMAIN-CONTAINING PROTEIN DDB_G0283145"/>
    <property type="match status" value="1"/>
</dbReference>
<dbReference type="PIRSF" id="PIRSF038925">
    <property type="entry name" value="AMP-prot_trans"/>
    <property type="match status" value="1"/>
</dbReference>
<name>S7UNE4_DESML</name>
<dbReference type="Pfam" id="PF02661">
    <property type="entry name" value="Fic"/>
    <property type="match status" value="1"/>
</dbReference>
<dbReference type="InterPro" id="IPR040198">
    <property type="entry name" value="Fido_containing"/>
</dbReference>